<feature type="signal peptide" evidence="4">
    <location>
        <begin position="1"/>
        <end position="21"/>
    </location>
</feature>
<keyword evidence="1" id="KW-0540">Nuclease</keyword>
<dbReference type="InterPro" id="IPR016071">
    <property type="entry name" value="Staphylococal_nuclease_OB-fold"/>
</dbReference>
<dbReference type="Pfam" id="PF00565">
    <property type="entry name" value="SNase"/>
    <property type="match status" value="1"/>
</dbReference>
<evidence type="ECO:0000256" key="1">
    <source>
        <dbReference type="ARBA" id="ARBA00022722"/>
    </source>
</evidence>
<dbReference type="AlphaFoldDB" id="A0A1Z4GRR1"/>
<keyword evidence="3" id="KW-0378">Hydrolase</keyword>
<dbReference type="Gene3D" id="2.40.50.90">
    <property type="match status" value="1"/>
</dbReference>
<keyword evidence="7" id="KW-1185">Reference proteome</keyword>
<dbReference type="InterPro" id="IPR002071">
    <property type="entry name" value="Thermonucl_AS"/>
</dbReference>
<dbReference type="PANTHER" id="PTHR12302">
    <property type="entry name" value="EBNA2 BINDING PROTEIN P100"/>
    <property type="match status" value="1"/>
</dbReference>
<dbReference type="PROSITE" id="PS01123">
    <property type="entry name" value="TNASE_1"/>
    <property type="match status" value="1"/>
</dbReference>
<keyword evidence="4" id="KW-0732">Signal</keyword>
<accession>A0A1Z4GRR1</accession>
<dbReference type="SMART" id="SM00318">
    <property type="entry name" value="SNc"/>
    <property type="match status" value="1"/>
</dbReference>
<evidence type="ECO:0000259" key="5">
    <source>
        <dbReference type="PROSITE" id="PS50830"/>
    </source>
</evidence>
<geneLocation type="plasmid" evidence="7">
    <name>Plasmid2 dna</name>
</geneLocation>
<dbReference type="GO" id="GO:0003676">
    <property type="term" value="F:nucleic acid binding"/>
    <property type="evidence" value="ECO:0007669"/>
    <property type="project" value="InterPro"/>
</dbReference>
<dbReference type="OrthoDB" id="465137at2"/>
<dbReference type="Proteomes" id="UP000218287">
    <property type="component" value="Plasmid Plasmid2 dna"/>
</dbReference>
<keyword evidence="2" id="KW-0255">Endonuclease</keyword>
<evidence type="ECO:0000256" key="2">
    <source>
        <dbReference type="ARBA" id="ARBA00022759"/>
    </source>
</evidence>
<reference evidence="6 7" key="1">
    <citation type="submission" date="2017-06" db="EMBL/GenBank/DDBJ databases">
        <title>Genome sequencing of cyanobaciteial culture collection at National Institute for Environmental Studies (NIES).</title>
        <authorList>
            <person name="Hirose Y."/>
            <person name="Shimura Y."/>
            <person name="Fujisawa T."/>
            <person name="Nakamura Y."/>
            <person name="Kawachi M."/>
        </authorList>
    </citation>
    <scope>NUCLEOTIDE SEQUENCE [LARGE SCALE GENOMIC DNA]</scope>
    <source>
        <strain evidence="6 7">NIES-21</strain>
        <plasmid evidence="7">Plasmid2 dna</plasmid>
    </source>
</reference>
<dbReference type="GO" id="GO:0004519">
    <property type="term" value="F:endonuclease activity"/>
    <property type="evidence" value="ECO:0007669"/>
    <property type="project" value="UniProtKB-KW"/>
</dbReference>
<name>A0A1Z4GRR1_9CYAN</name>
<dbReference type="EMBL" id="AP018176">
    <property type="protein sequence ID" value="BAY20193.1"/>
    <property type="molecule type" value="Genomic_DNA"/>
</dbReference>
<evidence type="ECO:0000313" key="6">
    <source>
        <dbReference type="EMBL" id="BAY20193.1"/>
    </source>
</evidence>
<organism evidence="6 7">
    <name type="scientific">Anabaenopsis circularis NIES-21</name>
    <dbReference type="NCBI Taxonomy" id="1085406"/>
    <lineage>
        <taxon>Bacteria</taxon>
        <taxon>Bacillati</taxon>
        <taxon>Cyanobacteriota</taxon>
        <taxon>Cyanophyceae</taxon>
        <taxon>Nostocales</taxon>
        <taxon>Nodulariaceae</taxon>
        <taxon>Anabaenopsis</taxon>
    </lineage>
</organism>
<dbReference type="GO" id="GO:0016787">
    <property type="term" value="F:hydrolase activity"/>
    <property type="evidence" value="ECO:0007669"/>
    <property type="project" value="UniProtKB-KW"/>
</dbReference>
<dbReference type="PANTHER" id="PTHR12302:SF3">
    <property type="entry name" value="SERINE_THREONINE-PROTEIN KINASE 31"/>
    <property type="match status" value="1"/>
</dbReference>
<proteinExistence type="predicted"/>
<feature type="chain" id="PRO_5013120009" evidence="4">
    <location>
        <begin position="22"/>
        <end position="228"/>
    </location>
</feature>
<keyword evidence="6" id="KW-0614">Plasmid</keyword>
<dbReference type="SUPFAM" id="SSF50199">
    <property type="entry name" value="Staphylococcal nuclease"/>
    <property type="match status" value="1"/>
</dbReference>
<evidence type="ECO:0000256" key="3">
    <source>
        <dbReference type="ARBA" id="ARBA00022801"/>
    </source>
</evidence>
<feature type="domain" description="TNase-like" evidence="5">
    <location>
        <begin position="24"/>
        <end position="152"/>
    </location>
</feature>
<sequence length="228" mass="25641">MNKASILAASLLLLSGLPTIAQTSLLKMTVVSIGDGDTLRVRNQQGQPVTIRLACVDAPELKQNPWGQQSKSRLQQLLPVGQSVQVRSIERDRYKRIVAEIFVNNRSVNLTMVQEGQAVVYRQYLQGCDRTKDQFLQAEANAKGKKLGFWNQSQPMMPWDFRRGQKPTQGTNTRSPQVQQCDLSYPDICIPLNSADLNCRDIPYRRFKVVPPDPHGFDRDGDGVGCER</sequence>
<gene>
    <name evidence="6" type="ORF">NIES21_60630</name>
</gene>
<evidence type="ECO:0000313" key="7">
    <source>
        <dbReference type="Proteomes" id="UP000218287"/>
    </source>
</evidence>
<protein>
    <submittedName>
        <fullName evidence="6">SNase-like nuclease</fullName>
    </submittedName>
</protein>
<dbReference type="InterPro" id="IPR035437">
    <property type="entry name" value="SNase_OB-fold_sf"/>
</dbReference>
<evidence type="ECO:0000256" key="4">
    <source>
        <dbReference type="SAM" id="SignalP"/>
    </source>
</evidence>
<dbReference type="PROSITE" id="PS50830">
    <property type="entry name" value="TNASE_3"/>
    <property type="match status" value="1"/>
</dbReference>